<proteinExistence type="predicted"/>
<gene>
    <name evidence="1" type="ORF">Pgy4_36115</name>
</gene>
<accession>F3CGK2</accession>
<organism evidence="1 2">
    <name type="scientific">Pseudomonas savastanoi pv. glycinea str. race 4</name>
    <dbReference type="NCBI Taxonomy" id="875330"/>
    <lineage>
        <taxon>Bacteria</taxon>
        <taxon>Pseudomonadati</taxon>
        <taxon>Pseudomonadota</taxon>
        <taxon>Gammaproteobacteria</taxon>
        <taxon>Pseudomonadales</taxon>
        <taxon>Pseudomonadaceae</taxon>
        <taxon>Pseudomonas</taxon>
    </lineage>
</organism>
<dbReference type="AlphaFoldDB" id="F3CGK2"/>
<reference evidence="1 2" key="1">
    <citation type="journal article" date="2011" name="PLoS Pathog.">
        <title>Dynamic evolution of pathogenicity revealed by sequencing and comparative genomics of 19 Pseudomonas syringae isolates.</title>
        <authorList>
            <person name="Baltrus D.A."/>
            <person name="Nishimura M.T."/>
            <person name="Romanchuk A."/>
            <person name="Chang J.H."/>
            <person name="Mukhtar M.S."/>
            <person name="Cherkis K."/>
            <person name="Roach J."/>
            <person name="Grant S.R."/>
            <person name="Jones C.D."/>
            <person name="Dangl J.L."/>
        </authorList>
    </citation>
    <scope>NUCLEOTIDE SEQUENCE [LARGE SCALE GENOMIC DNA]</scope>
    <source>
        <strain evidence="2">race 4</strain>
    </source>
</reference>
<dbReference type="PATRIC" id="fig|875330.6.peg.5322"/>
<evidence type="ECO:0000313" key="2">
    <source>
        <dbReference type="Proteomes" id="UP000005466"/>
    </source>
</evidence>
<protein>
    <submittedName>
        <fullName evidence="1">Uncharacterized protein</fullName>
    </submittedName>
</protein>
<name>F3CGK2_PSESG</name>
<dbReference type="BioCyc" id="PSYR875330:G11XH-6887-MONOMER"/>
<evidence type="ECO:0000313" key="1">
    <source>
        <dbReference type="EMBL" id="EGH18394.1"/>
    </source>
</evidence>
<dbReference type="HOGENOM" id="CLU_3238439_0_0_6"/>
<sequence length="43" mass="4557">MGTINNVRNTLQIGLVGDFNADVPAHQAIPLALAMARILSIAR</sequence>
<dbReference type="EMBL" id="ADWY01002680">
    <property type="protein sequence ID" value="EGH18394.1"/>
    <property type="molecule type" value="Genomic_DNA"/>
</dbReference>
<comment type="caution">
    <text evidence="1">The sequence shown here is derived from an EMBL/GenBank/DDBJ whole genome shotgun (WGS) entry which is preliminary data.</text>
</comment>
<dbReference type="Proteomes" id="UP000005466">
    <property type="component" value="Unassembled WGS sequence"/>
</dbReference>